<feature type="compositionally biased region" description="Polar residues" evidence="1">
    <location>
        <begin position="376"/>
        <end position="389"/>
    </location>
</feature>
<sequence length="411" mass="44893">MSTTDLPLWDLSTFSFDLSGSIEQCSNTSWKYWGRSDTNPLPSPPYYAMAYTDGYQPYRIQFNNTDATGEVKWIANLPLNLVFGVSMFDSKDYGSGVLERSLQMASQAGCSVANPLKPSNLDVEVTGKMEQCQMVWVNVKNGTHPYKLEITPVGRPQKTIHFDSSHLGFVLDISAGVDYWLVVSDSAGNSAVKGRYSVSATSDIACLTAAPTIKAGRQSILYPGGTNTFGSGATATSVPAPSNRLAKPTIIGIASAVAVVCITLTVLLIWYCCIRSRRRGQRETKLEIEPAADDYHQTPYIPVSIRETDYHGVTDIRQYDPPAPTPYPLSLTSMNDRNTAHALGDVRTSEPSAITLPEKRRHLANPDIAVHYPKMQNLSSTDTELSNPNFLPGSSREHSELPVSPPAYSTS</sequence>
<evidence type="ECO:0008006" key="5">
    <source>
        <dbReference type="Google" id="ProtNLM"/>
    </source>
</evidence>
<keyword evidence="2" id="KW-0472">Membrane</keyword>
<dbReference type="Proteomes" id="UP000012065">
    <property type="component" value="Unassembled WGS sequence"/>
</dbReference>
<keyword evidence="2" id="KW-1133">Transmembrane helix</keyword>
<feature type="transmembrane region" description="Helical" evidence="2">
    <location>
        <begin position="250"/>
        <end position="273"/>
    </location>
</feature>
<evidence type="ECO:0000313" key="3">
    <source>
        <dbReference type="EMBL" id="CCO29171.1"/>
    </source>
</evidence>
<dbReference type="HOGENOM" id="CLU_669364_0_0_1"/>
<accession>M5BQ03</accession>
<evidence type="ECO:0000256" key="2">
    <source>
        <dbReference type="SAM" id="Phobius"/>
    </source>
</evidence>
<dbReference type="AlphaFoldDB" id="M5BQ03"/>
<evidence type="ECO:0000256" key="1">
    <source>
        <dbReference type="SAM" id="MobiDB-lite"/>
    </source>
</evidence>
<protein>
    <recommendedName>
        <fullName evidence="5">Alphaherpesvirus glycoprotein E domain-containing protein</fullName>
    </recommendedName>
</protein>
<comment type="caution">
    <text evidence="3">The sequence shown here is derived from an EMBL/GenBank/DDBJ whole genome shotgun (WGS) entry which is preliminary data.</text>
</comment>
<reference evidence="3 4" key="1">
    <citation type="journal article" date="2013" name="J. Biotechnol.">
        <title>Establishment and interpretation of the genome sequence of the phytopathogenic fungus Rhizoctonia solani AG1-IB isolate 7/3/14.</title>
        <authorList>
            <person name="Wibberg D.W."/>
            <person name="Jelonek L.J."/>
            <person name="Rupp O.R."/>
            <person name="Hennig M.H."/>
            <person name="Eikmeyer F.E."/>
            <person name="Goesmann A.G."/>
            <person name="Hartmann A.H."/>
            <person name="Borriss R.B."/>
            <person name="Grosch R.G."/>
            <person name="Puehler A.P."/>
            <person name="Schlueter A.S."/>
        </authorList>
    </citation>
    <scope>NUCLEOTIDE SEQUENCE [LARGE SCALE GENOMIC DNA]</scope>
    <source>
        <strain evidence="4">AG1-IB / isolate 7/3/14</strain>
    </source>
</reference>
<proteinExistence type="predicted"/>
<evidence type="ECO:0000313" key="4">
    <source>
        <dbReference type="Proteomes" id="UP000012065"/>
    </source>
</evidence>
<feature type="region of interest" description="Disordered" evidence="1">
    <location>
        <begin position="376"/>
        <end position="411"/>
    </location>
</feature>
<organism evidence="3 4">
    <name type="scientific">Thanatephorus cucumeris (strain AG1-IB / isolate 7/3/14)</name>
    <name type="common">Lettuce bottom rot fungus</name>
    <name type="synonym">Rhizoctonia solani</name>
    <dbReference type="NCBI Taxonomy" id="1108050"/>
    <lineage>
        <taxon>Eukaryota</taxon>
        <taxon>Fungi</taxon>
        <taxon>Dikarya</taxon>
        <taxon>Basidiomycota</taxon>
        <taxon>Agaricomycotina</taxon>
        <taxon>Agaricomycetes</taxon>
        <taxon>Cantharellales</taxon>
        <taxon>Ceratobasidiaceae</taxon>
        <taxon>Rhizoctonia</taxon>
        <taxon>Rhizoctonia solani AG-1</taxon>
    </lineage>
</organism>
<dbReference type="EMBL" id="CAOJ01004387">
    <property type="protein sequence ID" value="CCO29171.1"/>
    <property type="molecule type" value="Genomic_DNA"/>
</dbReference>
<keyword evidence="2" id="KW-0812">Transmembrane</keyword>
<name>M5BQ03_THACB</name>
<gene>
    <name evidence="3" type="ORF">BN14_03175</name>
</gene>